<feature type="transmembrane region" description="Helical" evidence="6">
    <location>
        <begin position="217"/>
        <end position="245"/>
    </location>
</feature>
<keyword evidence="2 6" id="KW-0812">Transmembrane</keyword>
<protein>
    <submittedName>
        <fullName evidence="7">Uncharacterized protein</fullName>
    </submittedName>
</protein>
<comment type="subcellular location">
    <subcellularLocation>
        <location evidence="1">Membrane</location>
        <topology evidence="1">Multi-pass membrane protein</topology>
    </subcellularLocation>
</comment>
<proteinExistence type="predicted"/>
<name>A0AAN7UD16_9MYCE</name>
<evidence type="ECO:0000256" key="1">
    <source>
        <dbReference type="ARBA" id="ARBA00004141"/>
    </source>
</evidence>
<dbReference type="Proteomes" id="UP001344447">
    <property type="component" value="Unassembled WGS sequence"/>
</dbReference>
<keyword evidence="3 6" id="KW-1133">Transmembrane helix</keyword>
<comment type="caution">
    <text evidence="7">The sequence shown here is derived from an EMBL/GenBank/DDBJ whole genome shotgun (WGS) entry which is preliminary data.</text>
</comment>
<dbReference type="AlphaFoldDB" id="A0AAN7UD16"/>
<dbReference type="Pfam" id="PF04144">
    <property type="entry name" value="SCAMP"/>
    <property type="match status" value="1"/>
</dbReference>
<evidence type="ECO:0000256" key="3">
    <source>
        <dbReference type="ARBA" id="ARBA00022989"/>
    </source>
</evidence>
<dbReference type="GO" id="GO:0015031">
    <property type="term" value="P:protein transport"/>
    <property type="evidence" value="ECO:0007669"/>
    <property type="project" value="InterPro"/>
</dbReference>
<organism evidence="7 8">
    <name type="scientific">Dictyostelium firmibasis</name>
    <dbReference type="NCBI Taxonomy" id="79012"/>
    <lineage>
        <taxon>Eukaryota</taxon>
        <taxon>Amoebozoa</taxon>
        <taxon>Evosea</taxon>
        <taxon>Eumycetozoa</taxon>
        <taxon>Dictyostelia</taxon>
        <taxon>Dictyosteliales</taxon>
        <taxon>Dictyosteliaceae</taxon>
        <taxon>Dictyostelium</taxon>
    </lineage>
</organism>
<keyword evidence="8" id="KW-1185">Reference proteome</keyword>
<dbReference type="EMBL" id="JAVFKY010000003">
    <property type="protein sequence ID" value="KAK5579018.1"/>
    <property type="molecule type" value="Genomic_DNA"/>
</dbReference>
<evidence type="ECO:0000313" key="8">
    <source>
        <dbReference type="Proteomes" id="UP001344447"/>
    </source>
</evidence>
<feature type="transmembrane region" description="Helical" evidence="6">
    <location>
        <begin position="179"/>
        <end position="197"/>
    </location>
</feature>
<feature type="compositionally biased region" description="Low complexity" evidence="5">
    <location>
        <begin position="18"/>
        <end position="29"/>
    </location>
</feature>
<keyword evidence="4 6" id="KW-0472">Membrane</keyword>
<reference evidence="7 8" key="1">
    <citation type="submission" date="2023-11" db="EMBL/GenBank/DDBJ databases">
        <title>Dfirmibasis_genome.</title>
        <authorList>
            <person name="Edelbroek B."/>
            <person name="Kjellin J."/>
            <person name="Jerlstrom-Hultqvist J."/>
            <person name="Soderbom F."/>
        </authorList>
    </citation>
    <scope>NUCLEOTIDE SEQUENCE [LARGE SCALE GENOMIC DNA]</scope>
    <source>
        <strain evidence="7 8">TNS-C-14</strain>
    </source>
</reference>
<feature type="compositionally biased region" description="Polar residues" evidence="5">
    <location>
        <begin position="1"/>
        <end position="17"/>
    </location>
</feature>
<dbReference type="PANTHER" id="PTHR10687:SF2">
    <property type="entry name" value="SECRETORY CARRIER-ASSOCIATED MEMBRANE PROTEIN"/>
    <property type="match status" value="1"/>
</dbReference>
<dbReference type="GO" id="GO:0032588">
    <property type="term" value="C:trans-Golgi network membrane"/>
    <property type="evidence" value="ECO:0007669"/>
    <property type="project" value="TreeGrafter"/>
</dbReference>
<dbReference type="PANTHER" id="PTHR10687">
    <property type="entry name" value="SECRETORY CARRIER-ASSOCIATED MEMBRANE PROTEIN SCAMP"/>
    <property type="match status" value="1"/>
</dbReference>
<evidence type="ECO:0000256" key="2">
    <source>
        <dbReference type="ARBA" id="ARBA00022692"/>
    </source>
</evidence>
<evidence type="ECO:0000256" key="4">
    <source>
        <dbReference type="ARBA" id="ARBA00023136"/>
    </source>
</evidence>
<accession>A0AAN7UD16</accession>
<feature type="transmembrane region" description="Helical" evidence="6">
    <location>
        <begin position="111"/>
        <end position="136"/>
    </location>
</feature>
<feature type="transmembrane region" description="Helical" evidence="6">
    <location>
        <begin position="142"/>
        <end position="159"/>
    </location>
</feature>
<gene>
    <name evidence="7" type="ORF">RB653_008696</name>
</gene>
<sequence>MEHNNNPGTPQMSSEFPASTTQTSSSAAAYDNSSHFEKEQSLMRWEQDLKLRERALANNQAASDVTGTHVVVPAPATANPRQANFPSSYPMIRLNLEEDIAIREYRQIVKFGIFVFLWEAAALVYNWVVSIGTIVYSAVDNFFLALFYMIVGVPALYFLTRKLYRAASVPERARKSYAYLFALLGVVLFNIIFFVGFKRSGMNGLIWVISLFHNDHNAVGAMATVSLFLWFVGVFLTIALFIMYLRLNNTKRQRGEIQNAGFREYIKSR</sequence>
<dbReference type="InterPro" id="IPR007273">
    <property type="entry name" value="SCAMP"/>
</dbReference>
<evidence type="ECO:0000256" key="6">
    <source>
        <dbReference type="SAM" id="Phobius"/>
    </source>
</evidence>
<feature type="region of interest" description="Disordered" evidence="5">
    <location>
        <begin position="1"/>
        <end position="35"/>
    </location>
</feature>
<evidence type="ECO:0000313" key="7">
    <source>
        <dbReference type="EMBL" id="KAK5579018.1"/>
    </source>
</evidence>
<evidence type="ECO:0000256" key="5">
    <source>
        <dbReference type="SAM" id="MobiDB-lite"/>
    </source>
</evidence>
<dbReference type="GO" id="GO:0055038">
    <property type="term" value="C:recycling endosome membrane"/>
    <property type="evidence" value="ECO:0007669"/>
    <property type="project" value="TreeGrafter"/>
</dbReference>